<gene>
    <name evidence="1" type="ORF">LCGC14_2861410</name>
</gene>
<feature type="non-terminal residue" evidence="1">
    <location>
        <position position="58"/>
    </location>
</feature>
<dbReference type="EMBL" id="LAZR01055310">
    <property type="protein sequence ID" value="KKK76662.1"/>
    <property type="molecule type" value="Genomic_DNA"/>
</dbReference>
<sequence>MHTNLSLIVVAFTSGLYNISHHGIIEMDNDGITTELLEEAIGSDQPEVVEDYPEDKRG</sequence>
<dbReference type="AlphaFoldDB" id="A0A0F8Y5D9"/>
<protein>
    <submittedName>
        <fullName evidence="1">Uncharacterized protein</fullName>
    </submittedName>
</protein>
<accession>A0A0F8Y5D9</accession>
<reference evidence="1" key="1">
    <citation type="journal article" date="2015" name="Nature">
        <title>Complex archaea that bridge the gap between prokaryotes and eukaryotes.</title>
        <authorList>
            <person name="Spang A."/>
            <person name="Saw J.H."/>
            <person name="Jorgensen S.L."/>
            <person name="Zaremba-Niedzwiedzka K."/>
            <person name="Martijn J."/>
            <person name="Lind A.E."/>
            <person name="van Eijk R."/>
            <person name="Schleper C."/>
            <person name="Guy L."/>
            <person name="Ettema T.J."/>
        </authorList>
    </citation>
    <scope>NUCLEOTIDE SEQUENCE</scope>
</reference>
<evidence type="ECO:0000313" key="1">
    <source>
        <dbReference type="EMBL" id="KKK76662.1"/>
    </source>
</evidence>
<proteinExistence type="predicted"/>
<organism evidence="1">
    <name type="scientific">marine sediment metagenome</name>
    <dbReference type="NCBI Taxonomy" id="412755"/>
    <lineage>
        <taxon>unclassified sequences</taxon>
        <taxon>metagenomes</taxon>
        <taxon>ecological metagenomes</taxon>
    </lineage>
</organism>
<name>A0A0F8Y5D9_9ZZZZ</name>
<comment type="caution">
    <text evidence="1">The sequence shown here is derived from an EMBL/GenBank/DDBJ whole genome shotgun (WGS) entry which is preliminary data.</text>
</comment>